<sequence length="435" mass="46794">LSNAVRIELGVNSPVRWQHVAENKVLVDRAAGLLAPVNGSERYVTVGCGHATAFCKLAGVQGRTSKKSLQMADSDTIDVQKLSQNAQFKAMIEKGWAWEVAPSIIDELFPGFASVAQKALNTQNHIGTEVGELETCMTLAAIANDPGMRQVADWKATAIENVVSLNISSAKYSKTLLEFVENFGGGDGAPLVSFMDSVAKQFGRYATVEDGVARLLVKNDVTKVASKPKMAEANTAESILGEAMNIARGLDGIDAALQPLGQLFVRIALKLTGKEKMGREGKELKWGDLCNSFLASLSDLKGQTVKFDEWSKHAVSSGAAAAAKAKPGASSTATLSDHRGPTWIAKKAGYSVGRLVVQEDVAAQRLYTIFSVGQTVKLREAVNHDASREAHTAEITCEDLLQKWSISKAALSKQMDGDQQRPQQLYIDKQKAALY</sequence>
<dbReference type="Proteomes" id="UP001189429">
    <property type="component" value="Unassembled WGS sequence"/>
</dbReference>
<name>A0ABN9U5T0_9DINO</name>
<evidence type="ECO:0000313" key="1">
    <source>
        <dbReference type="EMBL" id="CAK0854330.1"/>
    </source>
</evidence>
<proteinExistence type="predicted"/>
<evidence type="ECO:0000313" key="2">
    <source>
        <dbReference type="Proteomes" id="UP001189429"/>
    </source>
</evidence>
<keyword evidence="2" id="KW-1185">Reference proteome</keyword>
<gene>
    <name evidence="1" type="ORF">PCOR1329_LOCUS45476</name>
</gene>
<organism evidence="1 2">
    <name type="scientific">Prorocentrum cordatum</name>
    <dbReference type="NCBI Taxonomy" id="2364126"/>
    <lineage>
        <taxon>Eukaryota</taxon>
        <taxon>Sar</taxon>
        <taxon>Alveolata</taxon>
        <taxon>Dinophyceae</taxon>
        <taxon>Prorocentrales</taxon>
        <taxon>Prorocentraceae</taxon>
        <taxon>Prorocentrum</taxon>
    </lineage>
</organism>
<feature type="non-terminal residue" evidence="1">
    <location>
        <position position="1"/>
    </location>
</feature>
<comment type="caution">
    <text evidence="1">The sequence shown here is derived from an EMBL/GenBank/DDBJ whole genome shotgun (WGS) entry which is preliminary data.</text>
</comment>
<accession>A0ABN9U5T0</accession>
<dbReference type="EMBL" id="CAUYUJ010015469">
    <property type="protein sequence ID" value="CAK0854330.1"/>
    <property type="molecule type" value="Genomic_DNA"/>
</dbReference>
<protein>
    <submittedName>
        <fullName evidence="1">Uncharacterized protein</fullName>
    </submittedName>
</protein>
<reference evidence="1" key="1">
    <citation type="submission" date="2023-10" db="EMBL/GenBank/DDBJ databases">
        <authorList>
            <person name="Chen Y."/>
            <person name="Shah S."/>
            <person name="Dougan E. K."/>
            <person name="Thang M."/>
            <person name="Chan C."/>
        </authorList>
    </citation>
    <scope>NUCLEOTIDE SEQUENCE [LARGE SCALE GENOMIC DNA]</scope>
</reference>